<dbReference type="AlphaFoldDB" id="A0A6M6DMR3"/>
<reference evidence="2 3" key="1">
    <citation type="submission" date="2019-10" db="EMBL/GenBank/DDBJ databases">
        <title>Complete genome sequences for adaption low water activity.</title>
        <authorList>
            <person name="Zhao L."/>
            <person name="Zhong J."/>
        </authorList>
    </citation>
    <scope>NUCLEOTIDE SEQUENCE [LARGE SCALE GENOMIC DNA]</scope>
    <source>
        <strain evidence="2 3">FDU301</strain>
        <plasmid evidence="3">pfdu301e</plasmid>
    </source>
</reference>
<feature type="transmembrane region" description="Helical" evidence="1">
    <location>
        <begin position="70"/>
        <end position="87"/>
    </location>
</feature>
<keyword evidence="1" id="KW-1133">Transmembrane helix</keyword>
<protein>
    <submittedName>
        <fullName evidence="2">Uncharacterized protein</fullName>
    </submittedName>
</protein>
<dbReference type="EMBL" id="CP045267">
    <property type="protein sequence ID" value="QJX74656.1"/>
    <property type="molecule type" value="Genomic_DNA"/>
</dbReference>
<evidence type="ECO:0000313" key="2">
    <source>
        <dbReference type="EMBL" id="QJX74656.1"/>
    </source>
</evidence>
<keyword evidence="2" id="KW-0614">Plasmid</keyword>
<dbReference type="RefSeq" id="WP_171776377.1">
    <property type="nucleotide sequence ID" value="NZ_CP045267.1"/>
</dbReference>
<sequence length="88" mass="10165">MKPTEKNEGYQKKLKIMTRSAAVFFFLLAVYYIAWSFVREESFSSVIIYPIAISLIIISIEKLIFEKKSFIIYLIASVLLFGTGIIFI</sequence>
<proteinExistence type="predicted"/>
<keyword evidence="1" id="KW-0472">Membrane</keyword>
<name>A0A6M6DMR3_PRIMG</name>
<feature type="transmembrane region" description="Helical" evidence="1">
    <location>
        <begin position="21"/>
        <end position="38"/>
    </location>
</feature>
<gene>
    <name evidence="2" type="ORF">FDZ14_00115</name>
</gene>
<evidence type="ECO:0000256" key="1">
    <source>
        <dbReference type="SAM" id="Phobius"/>
    </source>
</evidence>
<accession>A0A6M6DMR3</accession>
<feature type="transmembrane region" description="Helical" evidence="1">
    <location>
        <begin position="44"/>
        <end position="63"/>
    </location>
</feature>
<geneLocation type="plasmid" evidence="3">
    <name>pfdu301e</name>
</geneLocation>
<evidence type="ECO:0000313" key="3">
    <source>
        <dbReference type="Proteomes" id="UP000501076"/>
    </source>
</evidence>
<keyword evidence="1" id="KW-0812">Transmembrane</keyword>
<dbReference type="Proteomes" id="UP000501076">
    <property type="component" value="Plasmid pFDU301E"/>
</dbReference>
<organism evidence="2 3">
    <name type="scientific">Priestia megaterium</name>
    <name type="common">Bacillus megaterium</name>
    <dbReference type="NCBI Taxonomy" id="1404"/>
    <lineage>
        <taxon>Bacteria</taxon>
        <taxon>Bacillati</taxon>
        <taxon>Bacillota</taxon>
        <taxon>Bacilli</taxon>
        <taxon>Bacillales</taxon>
        <taxon>Bacillaceae</taxon>
        <taxon>Priestia</taxon>
    </lineage>
</organism>